<feature type="transmembrane region" description="Helical" evidence="1">
    <location>
        <begin position="73"/>
        <end position="92"/>
    </location>
</feature>
<keyword evidence="1" id="KW-0812">Transmembrane</keyword>
<dbReference type="Proteomes" id="UP001596099">
    <property type="component" value="Unassembled WGS sequence"/>
</dbReference>
<evidence type="ECO:0000256" key="1">
    <source>
        <dbReference type="SAM" id="Phobius"/>
    </source>
</evidence>
<accession>A0ABD5RPB1</accession>
<feature type="transmembrane region" description="Helical" evidence="1">
    <location>
        <begin position="17"/>
        <end position="35"/>
    </location>
</feature>
<feature type="transmembrane region" description="Helical" evidence="1">
    <location>
        <begin position="141"/>
        <end position="168"/>
    </location>
</feature>
<evidence type="ECO:0000313" key="3">
    <source>
        <dbReference type="Proteomes" id="UP001596099"/>
    </source>
</evidence>
<dbReference type="AlphaFoldDB" id="A0ABD5RPB1"/>
<keyword evidence="1" id="KW-1133">Transmembrane helix</keyword>
<evidence type="ECO:0000313" key="2">
    <source>
        <dbReference type="EMBL" id="MFC5972212.1"/>
    </source>
</evidence>
<reference evidence="2 3" key="1">
    <citation type="journal article" date="2019" name="Int. J. Syst. Evol. Microbiol.">
        <title>The Global Catalogue of Microorganisms (GCM) 10K type strain sequencing project: providing services to taxonomists for standard genome sequencing and annotation.</title>
        <authorList>
            <consortium name="The Broad Institute Genomics Platform"/>
            <consortium name="The Broad Institute Genome Sequencing Center for Infectious Disease"/>
            <person name="Wu L."/>
            <person name="Ma J."/>
        </authorList>
    </citation>
    <scope>NUCLEOTIDE SEQUENCE [LARGE SCALE GENOMIC DNA]</scope>
    <source>
        <strain evidence="2 3">CGMCC 1.12543</strain>
    </source>
</reference>
<protein>
    <submittedName>
        <fullName evidence="2">ZIP family metal transporter</fullName>
    </submittedName>
</protein>
<gene>
    <name evidence="2" type="ORF">ACFPYI_12800</name>
</gene>
<feature type="transmembrane region" description="Helical" evidence="1">
    <location>
        <begin position="267"/>
        <end position="285"/>
    </location>
</feature>
<name>A0ABD5RPB1_9EURY</name>
<feature type="transmembrane region" description="Helical" evidence="1">
    <location>
        <begin position="42"/>
        <end position="61"/>
    </location>
</feature>
<feature type="transmembrane region" description="Helical" evidence="1">
    <location>
        <begin position="104"/>
        <end position="121"/>
    </location>
</feature>
<proteinExistence type="predicted"/>
<sequence>MGTTETFGSRSGLGRPSWVGVLAVALLVGVSALAVTADLWKVLVVAWVAFAAMALAIPLGVASEGSVGARRLVWGYGLASGAMLTSAAAFLVPQAIGLHPKLGGFGIAAGVVVGFGGHTLGHRLSHLDLPFDSTAAQLSAHALSAGLIIGLIYGSMPGVGLLLGLAIVSHKGPAGYAAARRLVRSGRSPWVILLPAAGVGIAAIPSAYVGLPSVDAVNAAVFGFAAGIFLHVALDFLPRCEVGSEVSEVAGITEHDHALLDQLRTHAVVSTTVGALVVFVAWTLLEGGF</sequence>
<keyword evidence="1" id="KW-0472">Membrane</keyword>
<comment type="caution">
    <text evidence="2">The sequence shown here is derived from an EMBL/GenBank/DDBJ whole genome shotgun (WGS) entry which is preliminary data.</text>
</comment>
<dbReference type="RefSeq" id="WP_247415315.1">
    <property type="nucleotide sequence ID" value="NZ_JALLGW010000001.1"/>
</dbReference>
<feature type="transmembrane region" description="Helical" evidence="1">
    <location>
        <begin position="189"/>
        <end position="211"/>
    </location>
</feature>
<keyword evidence="3" id="KW-1185">Reference proteome</keyword>
<feature type="transmembrane region" description="Helical" evidence="1">
    <location>
        <begin position="217"/>
        <end position="237"/>
    </location>
</feature>
<organism evidence="2 3">
    <name type="scientific">Halomarina salina</name>
    <dbReference type="NCBI Taxonomy" id="1872699"/>
    <lineage>
        <taxon>Archaea</taxon>
        <taxon>Methanobacteriati</taxon>
        <taxon>Methanobacteriota</taxon>
        <taxon>Stenosarchaea group</taxon>
        <taxon>Halobacteria</taxon>
        <taxon>Halobacteriales</taxon>
        <taxon>Natronomonadaceae</taxon>
        <taxon>Halomarina</taxon>
    </lineage>
</organism>
<dbReference type="EMBL" id="JBHSQH010000001">
    <property type="protein sequence ID" value="MFC5972212.1"/>
    <property type="molecule type" value="Genomic_DNA"/>
</dbReference>